<keyword evidence="5" id="KW-1185">Reference proteome</keyword>
<evidence type="ECO:0000256" key="2">
    <source>
        <dbReference type="ARBA" id="ARBA00023242"/>
    </source>
</evidence>
<proteinExistence type="predicted"/>
<protein>
    <recommendedName>
        <fullName evidence="3">Zn(2)-C6 fungal-type domain-containing protein</fullName>
    </recommendedName>
</protein>
<dbReference type="Pfam" id="PF00172">
    <property type="entry name" value="Zn_clus"/>
    <property type="match status" value="1"/>
</dbReference>
<dbReference type="GO" id="GO:0000981">
    <property type="term" value="F:DNA-binding transcription factor activity, RNA polymerase II-specific"/>
    <property type="evidence" value="ECO:0007669"/>
    <property type="project" value="InterPro"/>
</dbReference>
<dbReference type="InterPro" id="IPR001138">
    <property type="entry name" value="Zn2Cys6_DnaBD"/>
</dbReference>
<dbReference type="PANTHER" id="PTHR37534">
    <property type="entry name" value="TRANSCRIPTIONAL ACTIVATOR PROTEIN UGA3"/>
    <property type="match status" value="1"/>
</dbReference>
<dbReference type="GO" id="GO:0008270">
    <property type="term" value="F:zinc ion binding"/>
    <property type="evidence" value="ECO:0007669"/>
    <property type="project" value="InterPro"/>
</dbReference>
<evidence type="ECO:0000313" key="5">
    <source>
        <dbReference type="Proteomes" id="UP000245771"/>
    </source>
</evidence>
<dbReference type="PROSITE" id="PS00463">
    <property type="entry name" value="ZN2_CY6_FUNGAL_1"/>
    <property type="match status" value="1"/>
</dbReference>
<sequence>MTTQYSSRKRQRRYTRSRGGCFTCKRRKLKCDETRPTCQRCVTESRECRGYASIHSNTESEDSLSALIVVNDAQSEHATPQHNQTISAELLPTSISNPTTNDEQQQQQSFDSLLSTIWNEVLEGEMPIDWNWMDTQPVRSSSSDTHIPTPRLIDTEINIAQSSLMGNRHQSLQTQLEHLCTSQTQLLGVRHFFNYVVQCFHIIPTEANRWRTVFGSLSLQSEIIFRLTASVGLISLSHQSQTNYRPTGYSYMSYSLRIWSELVQEGKKQEWKHLSKKSGTISSEEIDKLSNNALEVLAVAVLVAHVEQFDTGLAHESNKCLSVALNLVLTILQLEKEQDCIVGTGSGSHFRFLLRILLWWDTFSCTMGPGSGICFEKIQLIISTVRIWEEEEEESILDSTQCVTGWPIDLLEAIARITNVHEFLTNRTARYSL</sequence>
<dbReference type="Pfam" id="PF11951">
    <property type="entry name" value="Fungal_trans_2"/>
    <property type="match status" value="1"/>
</dbReference>
<dbReference type="GO" id="GO:0005634">
    <property type="term" value="C:nucleus"/>
    <property type="evidence" value="ECO:0007669"/>
    <property type="project" value="UniProtKB-SubCell"/>
</dbReference>
<dbReference type="PROSITE" id="PS50048">
    <property type="entry name" value="ZN2_CY6_FUNGAL_2"/>
    <property type="match status" value="1"/>
</dbReference>
<dbReference type="GeneID" id="37023442"/>
<dbReference type="RefSeq" id="XP_025358900.1">
    <property type="nucleotide sequence ID" value="XM_025501661.1"/>
</dbReference>
<name>A0A316VNF5_9BASI</name>
<feature type="domain" description="Zn(2)-C6 fungal-type" evidence="3">
    <location>
        <begin position="20"/>
        <end position="48"/>
    </location>
</feature>
<dbReference type="EMBL" id="KZ819602">
    <property type="protein sequence ID" value="PWN38598.1"/>
    <property type="molecule type" value="Genomic_DNA"/>
</dbReference>
<comment type="subcellular location">
    <subcellularLocation>
        <location evidence="1">Nucleus</location>
    </subcellularLocation>
</comment>
<dbReference type="AlphaFoldDB" id="A0A316VNF5"/>
<accession>A0A316VNF5</accession>
<gene>
    <name evidence="4" type="ORF">FA14DRAFT_188543</name>
</gene>
<dbReference type="SMART" id="SM00066">
    <property type="entry name" value="GAL4"/>
    <property type="match status" value="1"/>
</dbReference>
<dbReference type="OrthoDB" id="2593732at2759"/>
<dbReference type="CDD" id="cd00067">
    <property type="entry name" value="GAL4"/>
    <property type="match status" value="1"/>
</dbReference>
<dbReference type="InterPro" id="IPR021858">
    <property type="entry name" value="Fun_TF"/>
</dbReference>
<dbReference type="Proteomes" id="UP000245771">
    <property type="component" value="Unassembled WGS sequence"/>
</dbReference>
<dbReference type="InterPro" id="IPR036864">
    <property type="entry name" value="Zn2-C6_fun-type_DNA-bd_sf"/>
</dbReference>
<dbReference type="SUPFAM" id="SSF57701">
    <property type="entry name" value="Zn2/Cys6 DNA-binding domain"/>
    <property type="match status" value="1"/>
</dbReference>
<dbReference type="Gene3D" id="4.10.240.10">
    <property type="entry name" value="Zn(2)-C6 fungal-type DNA-binding domain"/>
    <property type="match status" value="1"/>
</dbReference>
<reference evidence="4 5" key="1">
    <citation type="journal article" date="2018" name="Mol. Biol. Evol.">
        <title>Broad Genomic Sampling Reveals a Smut Pathogenic Ancestry of the Fungal Clade Ustilaginomycotina.</title>
        <authorList>
            <person name="Kijpornyongpan T."/>
            <person name="Mondo S.J."/>
            <person name="Barry K."/>
            <person name="Sandor L."/>
            <person name="Lee J."/>
            <person name="Lipzen A."/>
            <person name="Pangilinan J."/>
            <person name="LaButti K."/>
            <person name="Hainaut M."/>
            <person name="Henrissat B."/>
            <person name="Grigoriev I.V."/>
            <person name="Spatafora J.W."/>
            <person name="Aime M.C."/>
        </authorList>
    </citation>
    <scope>NUCLEOTIDE SEQUENCE [LARGE SCALE GENOMIC DNA]</scope>
    <source>
        <strain evidence="4 5">MCA 3882</strain>
    </source>
</reference>
<evidence type="ECO:0000259" key="3">
    <source>
        <dbReference type="PROSITE" id="PS50048"/>
    </source>
</evidence>
<evidence type="ECO:0000256" key="1">
    <source>
        <dbReference type="ARBA" id="ARBA00004123"/>
    </source>
</evidence>
<dbReference type="PANTHER" id="PTHR37534:SF20">
    <property type="entry name" value="PRO1A C6 ZINK-FINGER PROTEIN"/>
    <property type="match status" value="1"/>
</dbReference>
<keyword evidence="2" id="KW-0539">Nucleus</keyword>
<evidence type="ECO:0000313" key="4">
    <source>
        <dbReference type="EMBL" id="PWN38598.1"/>
    </source>
</evidence>
<dbReference type="InParanoid" id="A0A316VNF5"/>
<organism evidence="4 5">
    <name type="scientific">Meira miltonrushii</name>
    <dbReference type="NCBI Taxonomy" id="1280837"/>
    <lineage>
        <taxon>Eukaryota</taxon>
        <taxon>Fungi</taxon>
        <taxon>Dikarya</taxon>
        <taxon>Basidiomycota</taxon>
        <taxon>Ustilaginomycotina</taxon>
        <taxon>Exobasidiomycetes</taxon>
        <taxon>Exobasidiales</taxon>
        <taxon>Brachybasidiaceae</taxon>
        <taxon>Meira</taxon>
    </lineage>
</organism>
<dbReference type="STRING" id="1280837.A0A316VNF5"/>